<feature type="coiled-coil region" evidence="1">
    <location>
        <begin position="115"/>
        <end position="161"/>
    </location>
</feature>
<evidence type="ECO:0000313" key="3">
    <source>
        <dbReference type="Proteomes" id="UP000823928"/>
    </source>
</evidence>
<reference evidence="2" key="1">
    <citation type="submission" date="2020-10" db="EMBL/GenBank/DDBJ databases">
        <authorList>
            <person name="Gilroy R."/>
        </authorList>
    </citation>
    <scope>NUCLEOTIDE SEQUENCE</scope>
    <source>
        <strain evidence="2">6276</strain>
    </source>
</reference>
<comment type="caution">
    <text evidence="2">The sequence shown here is derived from an EMBL/GenBank/DDBJ whole genome shotgun (WGS) entry which is preliminary data.</text>
</comment>
<evidence type="ECO:0000313" key="2">
    <source>
        <dbReference type="EMBL" id="HIS36722.1"/>
    </source>
</evidence>
<dbReference type="AlphaFoldDB" id="A0A9D1JN68"/>
<evidence type="ECO:0000256" key="1">
    <source>
        <dbReference type="SAM" id="Coils"/>
    </source>
</evidence>
<name>A0A9D1JN68_9BACT</name>
<sequence length="175" mass="20484">MCLLMFHKRRLDIIHQQYEKNARLNEITMKIHDLQQYASNIADGSVSISDMGSTPASMFNRTLMYMTYAHNGALMGANANMQQIMMLPNVQAQMSQMTDPNQQAMYQQWIFQNLYAQQRERFAKQETKLLNEQEKELQKEKTKIETELKMLQAELEGVQQGERDAVKQWKPEFVA</sequence>
<proteinExistence type="predicted"/>
<dbReference type="Proteomes" id="UP000823928">
    <property type="component" value="Unassembled WGS sequence"/>
</dbReference>
<dbReference type="EMBL" id="DVIU01000174">
    <property type="protein sequence ID" value="HIS36722.1"/>
    <property type="molecule type" value="Genomic_DNA"/>
</dbReference>
<accession>A0A9D1JN68</accession>
<reference evidence="2" key="2">
    <citation type="journal article" date="2021" name="PeerJ">
        <title>Extensive microbial diversity within the chicken gut microbiome revealed by metagenomics and culture.</title>
        <authorList>
            <person name="Gilroy R."/>
            <person name="Ravi A."/>
            <person name="Getino M."/>
            <person name="Pursley I."/>
            <person name="Horton D.L."/>
            <person name="Alikhan N.F."/>
            <person name="Baker D."/>
            <person name="Gharbi K."/>
            <person name="Hall N."/>
            <person name="Watson M."/>
            <person name="Adriaenssens E.M."/>
            <person name="Foster-Nyarko E."/>
            <person name="Jarju S."/>
            <person name="Secka A."/>
            <person name="Antonio M."/>
            <person name="Oren A."/>
            <person name="Chaudhuri R.R."/>
            <person name="La Ragione R."/>
            <person name="Hildebrand F."/>
            <person name="Pallen M.J."/>
        </authorList>
    </citation>
    <scope>NUCLEOTIDE SEQUENCE</scope>
    <source>
        <strain evidence="2">6276</strain>
    </source>
</reference>
<organism evidence="2 3">
    <name type="scientific">Candidatus Scatousia excrementigallinarum</name>
    <dbReference type="NCBI Taxonomy" id="2840935"/>
    <lineage>
        <taxon>Bacteria</taxon>
        <taxon>Candidatus Scatousia</taxon>
    </lineage>
</organism>
<gene>
    <name evidence="2" type="ORF">IAC10_08865</name>
</gene>
<keyword evidence="1" id="KW-0175">Coiled coil</keyword>
<protein>
    <submittedName>
        <fullName evidence="2">Uncharacterized protein</fullName>
    </submittedName>
</protein>